<dbReference type="PANTHER" id="PTHR23501">
    <property type="entry name" value="MAJOR FACILITATOR SUPERFAMILY"/>
    <property type="match status" value="1"/>
</dbReference>
<dbReference type="PROSITE" id="PS50850">
    <property type="entry name" value="MFS"/>
    <property type="match status" value="1"/>
</dbReference>
<feature type="region of interest" description="Disordered" evidence="7">
    <location>
        <begin position="554"/>
        <end position="579"/>
    </location>
</feature>
<evidence type="ECO:0000256" key="4">
    <source>
        <dbReference type="ARBA" id="ARBA00022989"/>
    </source>
</evidence>
<dbReference type="InterPro" id="IPR020846">
    <property type="entry name" value="MFS_dom"/>
</dbReference>
<dbReference type="Pfam" id="PF07690">
    <property type="entry name" value="MFS_1"/>
    <property type="match status" value="1"/>
</dbReference>
<sequence length="579" mass="63552">MDDRHHVVVNPAETANSQDPGGCIAQDSKEIQAADETKQPPPQYQKRGFRFWAIILGLCVANFQASFENSVIVTAGPAIVEDLEMGEEFIWIMNSFFLCCAAVQPLFGQLCNIFGRRWLMLFAICLFTLGSGICGGASSGAMLIAGRGVQGAGSGGIGMNVSIIIADLVPLRERGYFLAIIMILYTVGVTTGPIVGGAIVDSASWRWVFWLNLPIGGFALVLLYFVLHVHYDKEMPLSRKLRRIDWLGNSLLMAGTIAMLYALSYAGVRYPWGSWHTLVPLLIGLLLVVLFFVWEGLELSPDLVMPLRLFHHRTSLITAINTFLHWMVVYWAMYFLPIYFQIVKLYSGRQTGVALLPMAFISIPGCAIAAILISRTGKFKMLHLVGEGVFTIGMGLFALQWEGSTTAEWAIYQSVVALGGGVVMETLLPAFQAPVPESDQAAATATWAFIRSVGGIWGVSVPAAIFSNKISELSHTISDPRARQLLEGGKGYQHASAKLLAGFSGPVISEIRVVYREALKLVWLVSVAFTGFAFLLFILEKDVYMRKELETEYGLDESEPKTTTTADSNALVETQRHSL</sequence>
<dbReference type="Proteomes" id="UP001396898">
    <property type="component" value="Unassembled WGS sequence"/>
</dbReference>
<keyword evidence="3 8" id="KW-0812">Transmembrane</keyword>
<feature type="region of interest" description="Disordered" evidence="7">
    <location>
        <begin position="1"/>
        <end position="22"/>
    </location>
</feature>
<dbReference type="CDD" id="cd17502">
    <property type="entry name" value="MFS_Azr1_MDR_like"/>
    <property type="match status" value="1"/>
</dbReference>
<keyword evidence="11" id="KW-1185">Reference proteome</keyword>
<feature type="compositionally biased region" description="Polar residues" evidence="7">
    <location>
        <begin position="561"/>
        <end position="572"/>
    </location>
</feature>
<evidence type="ECO:0000256" key="6">
    <source>
        <dbReference type="ARBA" id="ARBA00023180"/>
    </source>
</evidence>
<feature type="transmembrane region" description="Helical" evidence="8">
    <location>
        <begin position="315"/>
        <end position="340"/>
    </location>
</feature>
<evidence type="ECO:0000313" key="10">
    <source>
        <dbReference type="EMBL" id="KAK8037342.1"/>
    </source>
</evidence>
<feature type="transmembrane region" description="Helical" evidence="8">
    <location>
        <begin position="49"/>
        <end position="67"/>
    </location>
</feature>
<evidence type="ECO:0000256" key="5">
    <source>
        <dbReference type="ARBA" id="ARBA00023136"/>
    </source>
</evidence>
<evidence type="ECO:0000256" key="2">
    <source>
        <dbReference type="ARBA" id="ARBA00022448"/>
    </source>
</evidence>
<keyword evidence="5 8" id="KW-0472">Membrane</keyword>
<dbReference type="SUPFAM" id="SSF103473">
    <property type="entry name" value="MFS general substrate transporter"/>
    <property type="match status" value="1"/>
</dbReference>
<keyword evidence="2" id="KW-0813">Transport</keyword>
<dbReference type="Gene3D" id="1.20.1720.10">
    <property type="entry name" value="Multidrug resistance protein D"/>
    <property type="match status" value="1"/>
</dbReference>
<evidence type="ECO:0000256" key="3">
    <source>
        <dbReference type="ARBA" id="ARBA00022692"/>
    </source>
</evidence>
<comment type="caution">
    <text evidence="10">The sequence shown here is derived from an EMBL/GenBank/DDBJ whole genome shotgun (WGS) entry which is preliminary data.</text>
</comment>
<evidence type="ECO:0000256" key="7">
    <source>
        <dbReference type="SAM" id="MobiDB-lite"/>
    </source>
</evidence>
<feature type="transmembrane region" description="Helical" evidence="8">
    <location>
        <begin position="381"/>
        <end position="399"/>
    </location>
</feature>
<keyword evidence="6" id="KW-0325">Glycoprotein</keyword>
<feature type="transmembrane region" description="Helical" evidence="8">
    <location>
        <begin position="89"/>
        <end position="107"/>
    </location>
</feature>
<protein>
    <submittedName>
        <fullName evidence="10">Efflux pump FUS6</fullName>
    </submittedName>
</protein>
<dbReference type="Gene3D" id="1.20.1250.20">
    <property type="entry name" value="MFS general substrate transporter like domains"/>
    <property type="match status" value="1"/>
</dbReference>
<reference evidence="10 11" key="1">
    <citation type="submission" date="2023-01" db="EMBL/GenBank/DDBJ databases">
        <title>Analysis of 21 Apiospora genomes using comparative genomics revels a genus with tremendous synthesis potential of carbohydrate active enzymes and secondary metabolites.</title>
        <authorList>
            <person name="Sorensen T."/>
        </authorList>
    </citation>
    <scope>NUCLEOTIDE SEQUENCE [LARGE SCALE GENOMIC DNA]</scope>
    <source>
        <strain evidence="10 11">CBS 20057</strain>
    </source>
</reference>
<dbReference type="PANTHER" id="PTHR23501:SF187">
    <property type="entry name" value="MAJOR FACILITATOR SUPERFAMILY (MFS) PROFILE DOMAIN-CONTAINING PROTEIN"/>
    <property type="match status" value="1"/>
</dbReference>
<name>A0ABR1SSZ4_9PEZI</name>
<dbReference type="InterPro" id="IPR036259">
    <property type="entry name" value="MFS_trans_sf"/>
</dbReference>
<feature type="transmembrane region" description="Helical" evidence="8">
    <location>
        <begin position="151"/>
        <end position="169"/>
    </location>
</feature>
<evidence type="ECO:0000259" key="9">
    <source>
        <dbReference type="PROSITE" id="PS50850"/>
    </source>
</evidence>
<evidence type="ECO:0000256" key="1">
    <source>
        <dbReference type="ARBA" id="ARBA00004141"/>
    </source>
</evidence>
<feature type="transmembrane region" description="Helical" evidence="8">
    <location>
        <begin position="119"/>
        <end position="145"/>
    </location>
</feature>
<feature type="transmembrane region" description="Helical" evidence="8">
    <location>
        <begin position="176"/>
        <end position="195"/>
    </location>
</feature>
<feature type="transmembrane region" description="Helical" evidence="8">
    <location>
        <begin position="207"/>
        <end position="227"/>
    </location>
</feature>
<dbReference type="EMBL" id="JAQQWI010000002">
    <property type="protein sequence ID" value="KAK8037342.1"/>
    <property type="molecule type" value="Genomic_DNA"/>
</dbReference>
<keyword evidence="4 8" id="KW-1133">Transmembrane helix</keyword>
<feature type="transmembrane region" description="Helical" evidence="8">
    <location>
        <begin position="352"/>
        <end position="374"/>
    </location>
</feature>
<comment type="subcellular location">
    <subcellularLocation>
        <location evidence="1">Membrane</location>
        <topology evidence="1">Multi-pass membrane protein</topology>
    </subcellularLocation>
</comment>
<evidence type="ECO:0000256" key="8">
    <source>
        <dbReference type="SAM" id="Phobius"/>
    </source>
</evidence>
<feature type="domain" description="Major facilitator superfamily (MFS) profile" evidence="9">
    <location>
        <begin position="54"/>
        <end position="543"/>
    </location>
</feature>
<accession>A0ABR1SSZ4</accession>
<feature type="transmembrane region" description="Helical" evidence="8">
    <location>
        <begin position="411"/>
        <end position="431"/>
    </location>
</feature>
<feature type="transmembrane region" description="Helical" evidence="8">
    <location>
        <begin position="443"/>
        <end position="466"/>
    </location>
</feature>
<organism evidence="10 11">
    <name type="scientific">Apiospora marii</name>
    <dbReference type="NCBI Taxonomy" id="335849"/>
    <lineage>
        <taxon>Eukaryota</taxon>
        <taxon>Fungi</taxon>
        <taxon>Dikarya</taxon>
        <taxon>Ascomycota</taxon>
        <taxon>Pezizomycotina</taxon>
        <taxon>Sordariomycetes</taxon>
        <taxon>Xylariomycetidae</taxon>
        <taxon>Amphisphaeriales</taxon>
        <taxon>Apiosporaceae</taxon>
        <taxon>Apiospora</taxon>
    </lineage>
</organism>
<evidence type="ECO:0000313" key="11">
    <source>
        <dbReference type="Proteomes" id="UP001396898"/>
    </source>
</evidence>
<feature type="transmembrane region" description="Helical" evidence="8">
    <location>
        <begin position="274"/>
        <end position="294"/>
    </location>
</feature>
<feature type="transmembrane region" description="Helical" evidence="8">
    <location>
        <begin position="521"/>
        <end position="539"/>
    </location>
</feature>
<feature type="transmembrane region" description="Helical" evidence="8">
    <location>
        <begin position="247"/>
        <end position="268"/>
    </location>
</feature>
<gene>
    <name evidence="10" type="ORF">PG991_000688</name>
</gene>
<dbReference type="InterPro" id="IPR011701">
    <property type="entry name" value="MFS"/>
</dbReference>
<proteinExistence type="predicted"/>